<dbReference type="EMBL" id="BNGU01000004">
    <property type="protein sequence ID" value="GHM59197.1"/>
    <property type="molecule type" value="Genomic_DNA"/>
</dbReference>
<dbReference type="Proteomes" id="UP000637906">
    <property type="component" value="Unassembled WGS sequence"/>
</dbReference>
<evidence type="ECO:0000313" key="2">
    <source>
        <dbReference type="EMBL" id="GHM59197.1"/>
    </source>
</evidence>
<keyword evidence="1" id="KW-0812">Transmembrane</keyword>
<dbReference type="AlphaFoldDB" id="A0A8J3HTZ3"/>
<comment type="caution">
    <text evidence="2">The sequence shown here is derived from an EMBL/GenBank/DDBJ whole genome shotgun (WGS) entry which is preliminary data.</text>
</comment>
<gene>
    <name evidence="2" type="ORF">sL5_01900</name>
</gene>
<organism evidence="2 3">
    <name type="scientific">Candidatus Mesenet longicola</name>
    <dbReference type="NCBI Taxonomy" id="1892558"/>
    <lineage>
        <taxon>Bacteria</taxon>
        <taxon>Pseudomonadati</taxon>
        <taxon>Pseudomonadota</taxon>
        <taxon>Alphaproteobacteria</taxon>
        <taxon>Rickettsiales</taxon>
        <taxon>Anaplasmataceae</taxon>
        <taxon>Candidatus Mesenet</taxon>
    </lineage>
</organism>
<proteinExistence type="predicted"/>
<feature type="transmembrane region" description="Helical" evidence="1">
    <location>
        <begin position="99"/>
        <end position="118"/>
    </location>
</feature>
<feature type="transmembrane region" description="Helical" evidence="1">
    <location>
        <begin position="46"/>
        <end position="67"/>
    </location>
</feature>
<sequence>MVRQRFLIPSCGGSNPPTPAIKVGNLMLFFYRFRILSYALANIKNLIVRAFLLGIYAYACGAILLFLSGDSDISLGSIKHILYYLYKYMKFCYYNWNNLSYGLVIRLIVALLLPYFIYKTLASIKWKYFLRRLIIRIIAVIRKKREDTLKENQPKKGAQNDYQDKVNAIKNILMHDIEKTIDKRLYDIFIAKRKPEYKDFSKNTE</sequence>
<reference evidence="2 3" key="1">
    <citation type="journal article" date="2021" name="Microb. Ecol.">
        <title>Candidatus Mesenet longicola: Novel Endosymbionts of Brontispa longissima that Induce Cytoplasmic Incompatibility.</title>
        <authorList>
            <person name="Takano S."/>
            <person name="Gotoh Y."/>
            <person name="Hayashi T."/>
        </authorList>
    </citation>
    <scope>NUCLEOTIDE SEQUENCE [LARGE SCALE GENOMIC DNA]</scope>
    <source>
        <strain evidence="2">L5</strain>
    </source>
</reference>
<keyword evidence="1" id="KW-1133">Transmembrane helix</keyword>
<keyword evidence="3" id="KW-1185">Reference proteome</keyword>
<keyword evidence="1" id="KW-0472">Membrane</keyword>
<evidence type="ECO:0000256" key="1">
    <source>
        <dbReference type="SAM" id="Phobius"/>
    </source>
</evidence>
<name>A0A8J3HTZ3_9RICK</name>
<protein>
    <submittedName>
        <fullName evidence="2">Uncharacterized protein</fullName>
    </submittedName>
</protein>
<evidence type="ECO:0000313" key="3">
    <source>
        <dbReference type="Proteomes" id="UP000637906"/>
    </source>
</evidence>
<accession>A0A8J3HTZ3</accession>